<proteinExistence type="predicted"/>
<evidence type="ECO:0000313" key="1">
    <source>
        <dbReference type="EnsemblPlants" id="AVESA.00010b.r2.2DG0386440.1.CDS"/>
    </source>
</evidence>
<keyword evidence="2" id="KW-1185">Reference proteome</keyword>
<name>A0ACD5V7Q2_AVESA</name>
<reference evidence="1" key="2">
    <citation type="submission" date="2025-09" db="UniProtKB">
        <authorList>
            <consortium name="EnsemblPlants"/>
        </authorList>
    </citation>
    <scope>IDENTIFICATION</scope>
</reference>
<organism evidence="1 2">
    <name type="scientific">Avena sativa</name>
    <name type="common">Oat</name>
    <dbReference type="NCBI Taxonomy" id="4498"/>
    <lineage>
        <taxon>Eukaryota</taxon>
        <taxon>Viridiplantae</taxon>
        <taxon>Streptophyta</taxon>
        <taxon>Embryophyta</taxon>
        <taxon>Tracheophyta</taxon>
        <taxon>Spermatophyta</taxon>
        <taxon>Magnoliopsida</taxon>
        <taxon>Liliopsida</taxon>
        <taxon>Poales</taxon>
        <taxon>Poaceae</taxon>
        <taxon>BOP clade</taxon>
        <taxon>Pooideae</taxon>
        <taxon>Poodae</taxon>
        <taxon>Poeae</taxon>
        <taxon>Poeae Chloroplast Group 1 (Aveneae type)</taxon>
        <taxon>Aveninae</taxon>
        <taxon>Avena</taxon>
    </lineage>
</organism>
<accession>A0ACD5V7Q2</accession>
<dbReference type="Proteomes" id="UP001732700">
    <property type="component" value="Chromosome 2D"/>
</dbReference>
<evidence type="ECO:0000313" key="2">
    <source>
        <dbReference type="Proteomes" id="UP001732700"/>
    </source>
</evidence>
<dbReference type="EnsemblPlants" id="AVESA.00010b.r2.2DG0386440.1">
    <property type="protein sequence ID" value="AVESA.00010b.r2.2DG0386440.1.CDS"/>
    <property type="gene ID" value="AVESA.00010b.r2.2DG0386440"/>
</dbReference>
<reference evidence="1" key="1">
    <citation type="submission" date="2021-05" db="EMBL/GenBank/DDBJ databases">
        <authorList>
            <person name="Scholz U."/>
            <person name="Mascher M."/>
            <person name="Fiebig A."/>
        </authorList>
    </citation>
    <scope>NUCLEOTIDE SEQUENCE [LARGE SCALE GENOMIC DNA]</scope>
</reference>
<sequence>MAAEIVCAATGVINPLLGKLTQLVGEEYKKLSGVRKQASFLKAELSAMQALLDRLELMDKLDSSTKDWRDYVREMSYDMENCIDDYIHDLEGAAGKPGFVRKMAQRLRRLGRRHQIANRIEELKVLAADANSRRERYKFNDCIHSSSEDVVVDPRLSAMYTEAAGLVGIDEPREELVRKLSESEKMIKVVSIVGFGGLGKTTLAKQVYDQIGGQFQCKAFVSVSQRPDMASLLSHLQLKLGVEEYSRAHQVGQGDIIDSIREYLKHKRYLIVVDDLWDQPAWNIIRCVFPEGDNGGTVIVTTRVEDVAYRACHDLHGHVYRMKPLGIKESERLFFNRVFRSEDSGCASQYAEVSAQILKKCGGLPLAIITIASLLETHQARSRSDWERIANSLGSNFAADPTLEGMRNILNLSYIHLPPRLRVCFLYLGLYPEDREVERDDLARQWVAEGFISSVSGLDLEDVAKSYFNELINRSMIQPGRVRDGEVFSCRVHDMMLDLILRKCAEVNFLNAAYSYAEMEGMHTCKYKVRRLSLNLRAGGASATPGSTLATSLSQVRSFAQFGKSIYPPPVEYFKHIRVLVFKVAGSWTTNLTAIGHLFQLRYLKFSAYSVELPAEIRGLVHLNTLEMECESVARISPDIVHLPNLFHLTLPSNMGLPEGMRNMTSLRTLDCSNMLESSPEDIKGLGELTNLRELSICLSRLFIYSPLVVEGVDALVSSIGKLRELRHLDLHYGGQRYGGQLESLADPPPLIEEINLPRWKFLRVPKWIGELSCLRFLSLRIAHASTDEVRLLGELPCLIYASFCVLCVPNDMVVIGDGSFPVLEKLSFVSPWNIMEFLVFQAGAMPKLRLLALEVQLQQWGGVTPAGMHHLLGLQHVSVRIKRTDDEIGGQGERVLPDVECLFRNALQAHPRQPTLVVFK</sequence>
<protein>
    <submittedName>
        <fullName evidence="1">Uncharacterized protein</fullName>
    </submittedName>
</protein>